<name>A0A6G1SME2_9ACAR</name>
<keyword evidence="4" id="KW-0733">Signal recognition particle</keyword>
<feature type="compositionally biased region" description="Gly residues" evidence="7">
    <location>
        <begin position="117"/>
        <end position="126"/>
    </location>
</feature>
<organism evidence="8">
    <name type="scientific">Aceria tosichella</name>
    <name type="common">wheat curl mite</name>
    <dbReference type="NCBI Taxonomy" id="561515"/>
    <lineage>
        <taxon>Eukaryota</taxon>
        <taxon>Metazoa</taxon>
        <taxon>Ecdysozoa</taxon>
        <taxon>Arthropoda</taxon>
        <taxon>Chelicerata</taxon>
        <taxon>Arachnida</taxon>
        <taxon>Acari</taxon>
        <taxon>Acariformes</taxon>
        <taxon>Trombidiformes</taxon>
        <taxon>Prostigmata</taxon>
        <taxon>Eupodina</taxon>
        <taxon>Eriophyoidea</taxon>
        <taxon>Eriophyidae</taxon>
        <taxon>Eriophyinae</taxon>
        <taxon>Aceriini</taxon>
        <taxon>Aceria</taxon>
    </lineage>
</organism>
<reference evidence="8" key="1">
    <citation type="submission" date="2018-10" db="EMBL/GenBank/DDBJ databases">
        <title>Transcriptome assembly of Aceria tosichella (Wheat curl mite) Type 2.</title>
        <authorList>
            <person name="Scully E.D."/>
            <person name="Geib S.M."/>
            <person name="Palmer N.A."/>
            <person name="Gupta A.K."/>
            <person name="Sarath G."/>
            <person name="Tatineni S."/>
        </authorList>
    </citation>
    <scope>NUCLEOTIDE SEQUENCE</scope>
    <source>
        <strain evidence="8">LincolnNE</strain>
    </source>
</reference>
<sequence>MADSDKKANIIYPAYINKNRTVARGRRIPLQFAVADPKPNEVVDALFSLKGFQAQPEAKPYCRELDKESVPWRIRYSNTNPSKNNLANKKQVLVACAKRINEVRAKSGPSTSNQAEGAGGGGGGSGKQKKKK</sequence>
<dbReference type="GO" id="GO:0008312">
    <property type="term" value="F:7S RNA binding"/>
    <property type="evidence" value="ECO:0007669"/>
    <property type="project" value="InterPro"/>
</dbReference>
<comment type="function">
    <text evidence="6">Component of the signal recognition particle (SRP) complex, a ribonucleoprotein complex that mediates the cotranslational targeting of secretory and membrane proteins to the endoplasmic reticulum (ER). Binds directly to 7SL RNA. Mediates binding of SRP54 to the SRP complex.</text>
</comment>
<dbReference type="PANTHER" id="PTHR17453:SF0">
    <property type="entry name" value="SIGNAL RECOGNITION PARTICLE 19 KDA PROTEIN"/>
    <property type="match status" value="1"/>
</dbReference>
<keyword evidence="5" id="KW-0687">Ribonucleoprotein</keyword>
<accession>A0A6G1SME2</accession>
<dbReference type="PANTHER" id="PTHR17453">
    <property type="entry name" value="SIGNAL RECOGNITION PARTICLE 19 KD PROTEIN"/>
    <property type="match status" value="1"/>
</dbReference>
<evidence type="ECO:0000256" key="3">
    <source>
        <dbReference type="ARBA" id="ARBA00022490"/>
    </source>
</evidence>
<dbReference type="Pfam" id="PF01922">
    <property type="entry name" value="SRP19"/>
    <property type="match status" value="1"/>
</dbReference>
<protein>
    <submittedName>
        <fullName evidence="8">Signal recognition particle protein</fullName>
    </submittedName>
</protein>
<evidence type="ECO:0000256" key="2">
    <source>
        <dbReference type="ARBA" id="ARBA00008910"/>
    </source>
</evidence>
<dbReference type="AlphaFoldDB" id="A0A6G1SME2"/>
<feature type="region of interest" description="Disordered" evidence="7">
    <location>
        <begin position="103"/>
        <end position="132"/>
    </location>
</feature>
<evidence type="ECO:0000256" key="5">
    <source>
        <dbReference type="ARBA" id="ARBA00023274"/>
    </source>
</evidence>
<dbReference type="GO" id="GO:0005786">
    <property type="term" value="C:signal recognition particle, endoplasmic reticulum targeting"/>
    <property type="evidence" value="ECO:0007669"/>
    <property type="project" value="UniProtKB-KW"/>
</dbReference>
<gene>
    <name evidence="8" type="primary">SRP19</name>
    <name evidence="8" type="ORF">g.1162</name>
</gene>
<keyword evidence="3" id="KW-0963">Cytoplasm</keyword>
<dbReference type="InterPro" id="IPR002778">
    <property type="entry name" value="Signal_recog_particle_SRP19"/>
</dbReference>
<evidence type="ECO:0000256" key="6">
    <source>
        <dbReference type="ARBA" id="ARBA00045518"/>
    </source>
</evidence>
<comment type="similarity">
    <text evidence="2">Belongs to the SRP19 family.</text>
</comment>
<dbReference type="GO" id="GO:0006617">
    <property type="term" value="P:SRP-dependent cotranslational protein targeting to membrane, signal sequence recognition"/>
    <property type="evidence" value="ECO:0007669"/>
    <property type="project" value="TreeGrafter"/>
</dbReference>
<proteinExistence type="inferred from homology"/>
<evidence type="ECO:0000256" key="7">
    <source>
        <dbReference type="SAM" id="MobiDB-lite"/>
    </source>
</evidence>
<dbReference type="SUPFAM" id="SSF69695">
    <property type="entry name" value="SRP19"/>
    <property type="match status" value="1"/>
</dbReference>
<evidence type="ECO:0000313" key="8">
    <source>
        <dbReference type="EMBL" id="MDE51347.1"/>
    </source>
</evidence>
<dbReference type="EMBL" id="GGYP01006576">
    <property type="protein sequence ID" value="MDE51347.1"/>
    <property type="molecule type" value="Transcribed_RNA"/>
</dbReference>
<evidence type="ECO:0000256" key="1">
    <source>
        <dbReference type="ARBA" id="ARBA00004496"/>
    </source>
</evidence>
<evidence type="ECO:0000256" key="4">
    <source>
        <dbReference type="ARBA" id="ARBA00023135"/>
    </source>
</evidence>
<dbReference type="InterPro" id="IPR036521">
    <property type="entry name" value="SRP19-like_sf"/>
</dbReference>
<dbReference type="Gene3D" id="3.30.56.30">
    <property type="entry name" value="Signal recognition particle, SRP19-like subunit"/>
    <property type="match status" value="1"/>
</dbReference>
<comment type="subcellular location">
    <subcellularLocation>
        <location evidence="1">Cytoplasm</location>
    </subcellularLocation>
</comment>